<dbReference type="PANTHER" id="PTHR46310:SF7">
    <property type="entry name" value="AMIDASE 1"/>
    <property type="match status" value="1"/>
</dbReference>
<dbReference type="PANTHER" id="PTHR46310">
    <property type="entry name" value="AMIDASE 1"/>
    <property type="match status" value="1"/>
</dbReference>
<dbReference type="AlphaFoldDB" id="A0AAV9H9H6"/>
<name>A0AAV9H9H6_9PEZI</name>
<reference evidence="2" key="1">
    <citation type="journal article" date="2023" name="Mol. Phylogenet. Evol.">
        <title>Genome-scale phylogeny and comparative genomics of the fungal order Sordariales.</title>
        <authorList>
            <person name="Hensen N."/>
            <person name="Bonometti L."/>
            <person name="Westerberg I."/>
            <person name="Brannstrom I.O."/>
            <person name="Guillou S."/>
            <person name="Cros-Aarteil S."/>
            <person name="Calhoun S."/>
            <person name="Haridas S."/>
            <person name="Kuo A."/>
            <person name="Mondo S."/>
            <person name="Pangilinan J."/>
            <person name="Riley R."/>
            <person name="LaButti K."/>
            <person name="Andreopoulos B."/>
            <person name="Lipzen A."/>
            <person name="Chen C."/>
            <person name="Yan M."/>
            <person name="Daum C."/>
            <person name="Ng V."/>
            <person name="Clum A."/>
            <person name="Steindorff A."/>
            <person name="Ohm R.A."/>
            <person name="Martin F."/>
            <person name="Silar P."/>
            <person name="Natvig D.O."/>
            <person name="Lalanne C."/>
            <person name="Gautier V."/>
            <person name="Ament-Velasquez S.L."/>
            <person name="Kruys A."/>
            <person name="Hutchinson M.I."/>
            <person name="Powell A.J."/>
            <person name="Barry K."/>
            <person name="Miller A.N."/>
            <person name="Grigoriev I.V."/>
            <person name="Debuchy R."/>
            <person name="Gladieux P."/>
            <person name="Hiltunen Thoren M."/>
            <person name="Johannesson H."/>
        </authorList>
    </citation>
    <scope>NUCLEOTIDE SEQUENCE</scope>
    <source>
        <strain evidence="2">PSN243</strain>
    </source>
</reference>
<organism evidence="2 3">
    <name type="scientific">Podospora aff. communis PSN243</name>
    <dbReference type="NCBI Taxonomy" id="3040156"/>
    <lineage>
        <taxon>Eukaryota</taxon>
        <taxon>Fungi</taxon>
        <taxon>Dikarya</taxon>
        <taxon>Ascomycota</taxon>
        <taxon>Pezizomycotina</taxon>
        <taxon>Sordariomycetes</taxon>
        <taxon>Sordariomycetidae</taxon>
        <taxon>Sordariales</taxon>
        <taxon>Podosporaceae</taxon>
        <taxon>Podospora</taxon>
    </lineage>
</organism>
<keyword evidence="3" id="KW-1185">Reference proteome</keyword>
<dbReference type="InterPro" id="IPR036928">
    <property type="entry name" value="AS_sf"/>
</dbReference>
<dbReference type="SUPFAM" id="SSF75304">
    <property type="entry name" value="Amidase signature (AS) enzymes"/>
    <property type="match status" value="1"/>
</dbReference>
<evidence type="ECO:0000313" key="3">
    <source>
        <dbReference type="Proteomes" id="UP001321760"/>
    </source>
</evidence>
<comment type="caution">
    <text evidence="2">The sequence shown here is derived from an EMBL/GenBank/DDBJ whole genome shotgun (WGS) entry which is preliminary data.</text>
</comment>
<dbReference type="EMBL" id="MU865913">
    <property type="protein sequence ID" value="KAK4456217.1"/>
    <property type="molecule type" value="Genomic_DNA"/>
</dbReference>
<evidence type="ECO:0000259" key="1">
    <source>
        <dbReference type="Pfam" id="PF01425"/>
    </source>
</evidence>
<sequence>MAVPSINFQLSTSRKPSLNPLFKFIPTPQEPSLLTCFSAHENQTINAHILETWRREVLNRDDVFRSDFLQKIIFSGAGRSDVVITDNAHRLLSDWKTSKISFQPNMHVSDRPYYLDRDVLHSVWMAYEDRQLAFLQALWPSEEDTSQTPTRELVPVDTAGNGYRSHEAAALLSGLRVAVKDNFHIRGTKTSVGHRAFYDLYPEQDTTADVVLRLQEAGASIRHSHIPALQTGIFGFRPSTNSISGNGLVKAWPAFDTPAWFGRDLSLFPSVLRSLRPDTPASSGGKPRHIFYPRDFGPQDTHPEQIQAVEEFIKDIAEASGCTYSGISIHDDWKATAPVEEKNLQQYLYNTTRHGWFYWAYHSFDKFREDYDKSHGHAPFVTEVSLLTIFFLPRNLGKDVPLQDNRDIMHRFAVFKEWFKARYYGPEDGKGNKHTHSLMALHIDSVEPRYRDEYPGDHNPEVPGLRATYLSAILSAPELALPRFSLRGQI</sequence>
<reference evidence="2" key="2">
    <citation type="submission" date="2023-05" db="EMBL/GenBank/DDBJ databases">
        <authorList>
            <consortium name="Lawrence Berkeley National Laboratory"/>
            <person name="Steindorff A."/>
            <person name="Hensen N."/>
            <person name="Bonometti L."/>
            <person name="Westerberg I."/>
            <person name="Brannstrom I.O."/>
            <person name="Guillou S."/>
            <person name="Cros-Aarteil S."/>
            <person name="Calhoun S."/>
            <person name="Haridas S."/>
            <person name="Kuo A."/>
            <person name="Mondo S."/>
            <person name="Pangilinan J."/>
            <person name="Riley R."/>
            <person name="Labutti K."/>
            <person name="Andreopoulos B."/>
            <person name="Lipzen A."/>
            <person name="Chen C."/>
            <person name="Yanf M."/>
            <person name="Daum C."/>
            <person name="Ng V."/>
            <person name="Clum A."/>
            <person name="Ohm R."/>
            <person name="Martin F."/>
            <person name="Silar P."/>
            <person name="Natvig D."/>
            <person name="Lalanne C."/>
            <person name="Gautier V."/>
            <person name="Ament-Velasquez S.L."/>
            <person name="Kruys A."/>
            <person name="Hutchinson M.I."/>
            <person name="Powell A.J."/>
            <person name="Barry K."/>
            <person name="Miller A.N."/>
            <person name="Grigoriev I.V."/>
            <person name="Debuchy R."/>
            <person name="Gladieux P."/>
            <person name="Thoren M.H."/>
            <person name="Johannesson H."/>
        </authorList>
    </citation>
    <scope>NUCLEOTIDE SEQUENCE</scope>
    <source>
        <strain evidence="2">PSN243</strain>
    </source>
</reference>
<protein>
    <submittedName>
        <fullName evidence="2">Amidase signature domain-containing protein</fullName>
    </submittedName>
</protein>
<dbReference type="InterPro" id="IPR023631">
    <property type="entry name" value="Amidase_dom"/>
</dbReference>
<dbReference type="Pfam" id="PF01425">
    <property type="entry name" value="Amidase"/>
    <property type="match status" value="1"/>
</dbReference>
<proteinExistence type="predicted"/>
<feature type="domain" description="Amidase" evidence="1">
    <location>
        <begin position="165"/>
        <end position="221"/>
    </location>
</feature>
<dbReference type="Gene3D" id="3.90.1300.10">
    <property type="entry name" value="Amidase signature (AS) domain"/>
    <property type="match status" value="2"/>
</dbReference>
<accession>A0AAV9H9H6</accession>
<gene>
    <name evidence="2" type="ORF">QBC34DRAFT_453971</name>
</gene>
<dbReference type="Proteomes" id="UP001321760">
    <property type="component" value="Unassembled WGS sequence"/>
</dbReference>
<evidence type="ECO:0000313" key="2">
    <source>
        <dbReference type="EMBL" id="KAK4456217.1"/>
    </source>
</evidence>